<accession>A0A2B4SUP9</accession>
<feature type="region of interest" description="Disordered" evidence="4">
    <location>
        <begin position="1368"/>
        <end position="1465"/>
    </location>
</feature>
<dbReference type="OrthoDB" id="10253041at2759"/>
<evidence type="ECO:0000256" key="1">
    <source>
        <dbReference type="ARBA" id="ARBA00001947"/>
    </source>
</evidence>
<comment type="similarity">
    <text evidence="2 3">Belongs to the peptidase M14 family.</text>
</comment>
<gene>
    <name evidence="7" type="primary">zte25</name>
    <name evidence="7" type="ORF">AWC38_SpisGene2281</name>
</gene>
<evidence type="ECO:0000256" key="2">
    <source>
        <dbReference type="ARBA" id="ARBA00005988"/>
    </source>
</evidence>
<dbReference type="SUPFAM" id="SSF53187">
    <property type="entry name" value="Zn-dependent exopeptidases"/>
    <property type="match status" value="1"/>
</dbReference>
<dbReference type="PROSITE" id="PS52035">
    <property type="entry name" value="PEPTIDASE_M14"/>
    <property type="match status" value="1"/>
</dbReference>
<comment type="cofactor">
    <cofactor evidence="1">
        <name>Zn(2+)</name>
        <dbReference type="ChEBI" id="CHEBI:29105"/>
    </cofactor>
</comment>
<dbReference type="Gene3D" id="3.40.630.10">
    <property type="entry name" value="Zn peptidases"/>
    <property type="match status" value="1"/>
</dbReference>
<comment type="caution">
    <text evidence="7">The sequence shown here is derived from an EMBL/GenBank/DDBJ whole genome shotgun (WGS) entry which is preliminary data.</text>
</comment>
<keyword evidence="7" id="KW-0645">Protease</keyword>
<dbReference type="InterPro" id="IPR058912">
    <property type="entry name" value="HTH_animal"/>
</dbReference>
<dbReference type="InterPro" id="IPR040626">
    <property type="entry name" value="Pepdidase_M14_N"/>
</dbReference>
<dbReference type="Pfam" id="PF00246">
    <property type="entry name" value="Peptidase_M14"/>
    <property type="match status" value="1"/>
</dbReference>
<keyword evidence="7" id="KW-0121">Carboxypeptidase</keyword>
<feature type="domain" description="Reverse transcriptase" evidence="5">
    <location>
        <begin position="149"/>
        <end position="415"/>
    </location>
</feature>
<feature type="region of interest" description="Disordered" evidence="4">
    <location>
        <begin position="1"/>
        <end position="23"/>
    </location>
</feature>
<organism evidence="7 8">
    <name type="scientific">Stylophora pistillata</name>
    <name type="common">Smooth cauliflower coral</name>
    <dbReference type="NCBI Taxonomy" id="50429"/>
    <lineage>
        <taxon>Eukaryota</taxon>
        <taxon>Metazoa</taxon>
        <taxon>Cnidaria</taxon>
        <taxon>Anthozoa</taxon>
        <taxon>Hexacorallia</taxon>
        <taxon>Scleractinia</taxon>
        <taxon>Astrocoeniina</taxon>
        <taxon>Pocilloporidae</taxon>
        <taxon>Stylophora</taxon>
    </lineage>
</organism>
<evidence type="ECO:0000259" key="6">
    <source>
        <dbReference type="PROSITE" id="PS52035"/>
    </source>
</evidence>
<evidence type="ECO:0000259" key="5">
    <source>
        <dbReference type="PROSITE" id="PS50878"/>
    </source>
</evidence>
<evidence type="ECO:0000313" key="7">
    <source>
        <dbReference type="EMBL" id="PFX32813.1"/>
    </source>
</evidence>
<dbReference type="Pfam" id="PF26215">
    <property type="entry name" value="HTH_animal"/>
    <property type="match status" value="1"/>
</dbReference>
<evidence type="ECO:0000256" key="4">
    <source>
        <dbReference type="SAM" id="MobiDB-lite"/>
    </source>
</evidence>
<feature type="region of interest" description="Disordered" evidence="4">
    <location>
        <begin position="89"/>
        <end position="136"/>
    </location>
</feature>
<feature type="region of interest" description="Disordered" evidence="4">
    <location>
        <begin position="1097"/>
        <end position="1174"/>
    </location>
</feature>
<protein>
    <submittedName>
        <fullName evidence="7">Cytosolic carboxypeptidase 2</fullName>
    </submittedName>
</protein>
<dbReference type="Proteomes" id="UP000225706">
    <property type="component" value="Unassembled WGS sequence"/>
</dbReference>
<sequence>MSLEESDELEDTTESLEEKHRGNAYALVEKTAEGFLANALWRSKREEELHREIEVMSAEKAKRLFKDERDRKAWVAAIKRSVEQSIQSQVRAALGTPPGEKRKKLHEQRLAEERRRRQIEMEDSDKHRTTENRNYSYPSFQDDDGVLFQRRQQYLQKYAIRRSMRSLTFDKSSMRGSVRDFDDIDPLSSDFNKRFSIYTRAALENAGKTCSNTNTTAVYKRSPGCVWIDHNGEQHDIPGPFWPKDHLPRLSCQKHIHFIPDFVERLNTEAENANAGHTVPNEDSRYPQQWRGNLTVYERQNREELYPKFDKRSHSSEKWAQEKWALYEQTDGVAMGSPLGPLLANVFMSFIEDTLERQRKLPSYYRRYVDDTLTVMPDLATATTFLHTLNSAHTSVKFTMEVEKNSKLPFLGTELLNHAPRIETKVYVKPTNTGLLLHYQSHVDNRYKRSLLKTMLDRAHRLSSSWAHFSDECDRLKKVFARLKYPERLVNSTINTFLQSRIVGTQPTQTPKEPISIVRVVIPFKDQESANYVKKELKNLSMKGQQSHYVPSGCPPCLTFESRFECGNLKQVKRIGSYEYDLILSCDLYTKRHTQWYYFRVQDMVPGTTYKFNIINLLKKDSLYNYGMKPLMYSERDAKARGLGWKRVGSHISYYKTSTYKNPLLQREYVYFTLTFHMEFPHEDDTCYLAHCYPYTYTDLELYLRSIIHNPKTSQHVQKEVLCKTMAGNNCNVLTVTSSQVPESEKLGVVVSARVHPGETNASWMMKGMLDFLTSGHHIAEKLRRKFVFKLVPMLNPDGVIVGNYRTNLAARDLNRTYKDPKKESFPTVWHMKNMLESFKKDHQVIIYCDLHGHSRKPNVFMYGCTADPKMGSMSDFVEERLFPWMMSQKAPDKFSFSGCKFRVRKCKESTARVVMWRQMGITNSFTMEATFCGANFGDMEKGRHFHVGDFEEMGRHFCEVLLEYTEAKSGNRSEMTQAFVELACKMTRDILRQTLGNFNLENISKDSTLYNSLESMKANERNQQNDSSREHEETNETSVKKFPMSKKKPVSFMDVRLQAPTGGGEDDVEVSVKGVHVDSFNDCLKILENLDLVDRFDESDSSDSDSEDNDFDDKEDGPGSSDNSGERKRKKKKKKKAKHWWDTLSKPPVTSETGDRATADESGSIKEKKTKTNQGKFVNPYVHRTNGGIPIFSQERIQERAKKREELQNCGSQEAEKNDFLVKFASQEPQPSPSVLAVTEDTELSFITAQRRVAYYMFAANKNQQNWPTANAPPTRTKPPPSPSKNVVELDSLNFDYLIGDGYGFTIRIPGRKPRRSRTQPPLQTFEEARLKPRKKQVSPAYAFDLSNEQATLPGVTPSPYIRQQNRYYRNDSEEEFERSRPTKTVHMRRGMSNSFDSELLKEKRKNFARSRSEHGMTVKSDDSEEISSKSAGHRPRNERPMFEPSAPIPTYSHVSSPYVNRKR</sequence>
<dbReference type="InterPro" id="IPR000834">
    <property type="entry name" value="Peptidase_M14"/>
</dbReference>
<dbReference type="Pfam" id="PF18027">
    <property type="entry name" value="Pepdidase_M14_N"/>
    <property type="match status" value="1"/>
</dbReference>
<keyword evidence="7" id="KW-0378">Hydrolase</keyword>
<feature type="active site" description="Proton donor/acceptor" evidence="3">
    <location>
        <position position="929"/>
    </location>
</feature>
<dbReference type="PANTHER" id="PTHR12756:SF4">
    <property type="entry name" value="PEPTIDASE M14 CARBOXYPEPTIDASE A DOMAIN-CONTAINING PROTEIN"/>
    <property type="match status" value="1"/>
</dbReference>
<proteinExistence type="inferred from homology"/>
<feature type="compositionally biased region" description="Polar residues" evidence="4">
    <location>
        <begin position="1454"/>
        <end position="1465"/>
    </location>
</feature>
<dbReference type="GO" id="GO:0008270">
    <property type="term" value="F:zinc ion binding"/>
    <property type="evidence" value="ECO:0007669"/>
    <property type="project" value="InterPro"/>
</dbReference>
<name>A0A2B4SUP9_STYPI</name>
<feature type="region of interest" description="Disordered" evidence="4">
    <location>
        <begin position="1266"/>
        <end position="1285"/>
    </location>
</feature>
<dbReference type="InterPro" id="IPR050821">
    <property type="entry name" value="Cytosolic_carboxypeptidase"/>
</dbReference>
<dbReference type="CDD" id="cd00304">
    <property type="entry name" value="RT_like"/>
    <property type="match status" value="1"/>
</dbReference>
<evidence type="ECO:0000313" key="8">
    <source>
        <dbReference type="Proteomes" id="UP000225706"/>
    </source>
</evidence>
<dbReference type="PANTHER" id="PTHR12756">
    <property type="entry name" value="CYTOSOLIC CARBOXYPEPTIDASE"/>
    <property type="match status" value="1"/>
</dbReference>
<dbReference type="GO" id="GO:0006508">
    <property type="term" value="P:proteolysis"/>
    <property type="evidence" value="ECO:0007669"/>
    <property type="project" value="InterPro"/>
</dbReference>
<feature type="domain" description="Peptidase M14" evidence="6">
    <location>
        <begin position="693"/>
        <end position="966"/>
    </location>
</feature>
<dbReference type="GO" id="GO:0004181">
    <property type="term" value="F:metallocarboxypeptidase activity"/>
    <property type="evidence" value="ECO:0007669"/>
    <property type="project" value="InterPro"/>
</dbReference>
<feature type="compositionally biased region" description="Basic and acidic residues" evidence="4">
    <location>
        <begin position="1412"/>
        <end position="1423"/>
    </location>
</feature>
<feature type="compositionally biased region" description="Basic and acidic residues" evidence="4">
    <location>
        <begin position="107"/>
        <end position="131"/>
    </location>
</feature>
<dbReference type="EMBL" id="LSMT01000018">
    <property type="protein sequence ID" value="PFX32813.1"/>
    <property type="molecule type" value="Genomic_DNA"/>
</dbReference>
<feature type="compositionally biased region" description="Acidic residues" evidence="4">
    <location>
        <begin position="1"/>
        <end position="15"/>
    </location>
</feature>
<reference evidence="8" key="1">
    <citation type="journal article" date="2017" name="bioRxiv">
        <title>Comparative analysis of the genomes of Stylophora pistillata and Acropora digitifera provides evidence for extensive differences between species of corals.</title>
        <authorList>
            <person name="Voolstra C.R."/>
            <person name="Li Y."/>
            <person name="Liew Y.J."/>
            <person name="Baumgarten S."/>
            <person name="Zoccola D."/>
            <person name="Flot J.-F."/>
            <person name="Tambutte S."/>
            <person name="Allemand D."/>
            <person name="Aranda M."/>
        </authorList>
    </citation>
    <scope>NUCLEOTIDE SEQUENCE [LARGE SCALE GENOMIC DNA]</scope>
</reference>
<dbReference type="PROSITE" id="PS50878">
    <property type="entry name" value="RT_POL"/>
    <property type="match status" value="1"/>
</dbReference>
<evidence type="ECO:0000256" key="3">
    <source>
        <dbReference type="PROSITE-ProRule" id="PRU01379"/>
    </source>
</evidence>
<dbReference type="Gene3D" id="2.60.40.3120">
    <property type="match status" value="1"/>
</dbReference>
<dbReference type="InterPro" id="IPR000477">
    <property type="entry name" value="RT_dom"/>
</dbReference>
<feature type="compositionally biased region" description="Basic residues" evidence="4">
    <location>
        <begin position="1128"/>
        <end position="1139"/>
    </location>
</feature>
<keyword evidence="8" id="KW-1185">Reference proteome</keyword>
<feature type="compositionally biased region" description="Basic and acidic residues" evidence="4">
    <location>
        <begin position="1154"/>
        <end position="1168"/>
    </location>
</feature>
<feature type="compositionally biased region" description="Acidic residues" evidence="4">
    <location>
        <begin position="1100"/>
        <end position="1116"/>
    </location>
</feature>
<feature type="region of interest" description="Disordered" evidence="4">
    <location>
        <begin position="1020"/>
        <end position="1046"/>
    </location>
</feature>